<dbReference type="Gene3D" id="1.25.40.380">
    <property type="entry name" value="Protein of unknown function DUF1810"/>
    <property type="match status" value="1"/>
</dbReference>
<dbReference type="OrthoDB" id="9801870at2"/>
<evidence type="ECO:0000313" key="2">
    <source>
        <dbReference type="Proteomes" id="UP000253918"/>
    </source>
</evidence>
<comment type="caution">
    <text evidence="1">The sequence shown here is derived from an EMBL/GenBank/DDBJ whole genome shotgun (WGS) entry which is preliminary data.</text>
</comment>
<dbReference type="AlphaFoldDB" id="A0A369VVX0"/>
<dbReference type="InterPro" id="IPR014937">
    <property type="entry name" value="DUF1810"/>
</dbReference>
<evidence type="ECO:0000313" key="1">
    <source>
        <dbReference type="EMBL" id="RDE05989.1"/>
    </source>
</evidence>
<dbReference type="InterPro" id="IPR036287">
    <property type="entry name" value="Rv1873-like_sf"/>
</dbReference>
<dbReference type="SUPFAM" id="SSF140736">
    <property type="entry name" value="Rv1873-like"/>
    <property type="match status" value="1"/>
</dbReference>
<dbReference type="Proteomes" id="UP000253918">
    <property type="component" value="Unassembled WGS sequence"/>
</dbReference>
<proteinExistence type="predicted"/>
<name>A0A369VVX0_9SPHN</name>
<sequence length="140" mass="15076">MPDLERFVEAQAPVYDQALAELTRGRKTSHWMWFVFPQIAGLGHSAMAQRYAIADLAEARAYLAHPLLGPRLLECAEAILAHAGQSAEAILGGIDAVKLRSSATLFEAASGGDVFTLLLDTFYAGQRDPATLARLPADIP</sequence>
<accession>A0A369VVX0</accession>
<protein>
    <submittedName>
        <fullName evidence="1">DUF1810 domain-containing protein</fullName>
    </submittedName>
</protein>
<dbReference type="RefSeq" id="WP_114688058.1">
    <property type="nucleotide sequence ID" value="NZ_QQNB01000002.1"/>
</dbReference>
<dbReference type="PIRSF" id="PIRSF008546">
    <property type="entry name" value="UCP008546"/>
    <property type="match status" value="1"/>
</dbReference>
<organism evidence="1 2">
    <name type="scientific">Sphingomonas aracearum</name>
    <dbReference type="NCBI Taxonomy" id="2283317"/>
    <lineage>
        <taxon>Bacteria</taxon>
        <taxon>Pseudomonadati</taxon>
        <taxon>Pseudomonadota</taxon>
        <taxon>Alphaproteobacteria</taxon>
        <taxon>Sphingomonadales</taxon>
        <taxon>Sphingomonadaceae</taxon>
        <taxon>Sphingomonas</taxon>
    </lineage>
</organism>
<dbReference type="Pfam" id="PF08837">
    <property type="entry name" value="DUF1810"/>
    <property type="match status" value="1"/>
</dbReference>
<keyword evidence="2" id="KW-1185">Reference proteome</keyword>
<gene>
    <name evidence="1" type="ORF">DVW87_12480</name>
</gene>
<reference evidence="1 2" key="1">
    <citation type="submission" date="2018-07" db="EMBL/GenBank/DDBJ databases">
        <title>a novel species of Sphingomonas isolated from the rhizosphere soil of Araceae plant.</title>
        <authorList>
            <person name="Zhiyong W."/>
            <person name="Qinglan Z."/>
            <person name="Zhiwei F."/>
            <person name="Ding X."/>
            <person name="Gejiao W."/>
            <person name="Shixue Z."/>
        </authorList>
    </citation>
    <scope>NUCLEOTIDE SEQUENCE [LARGE SCALE GENOMIC DNA]</scope>
    <source>
        <strain evidence="1 2">WZY 27</strain>
    </source>
</reference>
<dbReference type="EMBL" id="QQNB01000002">
    <property type="protein sequence ID" value="RDE05989.1"/>
    <property type="molecule type" value="Genomic_DNA"/>
</dbReference>